<dbReference type="Gene3D" id="2.40.170.20">
    <property type="entry name" value="TonB-dependent receptor, beta-barrel domain"/>
    <property type="match status" value="1"/>
</dbReference>
<dbReference type="GO" id="GO:0015344">
    <property type="term" value="F:siderophore uptake transmembrane transporter activity"/>
    <property type="evidence" value="ECO:0007669"/>
    <property type="project" value="TreeGrafter"/>
</dbReference>
<evidence type="ECO:0000259" key="8">
    <source>
        <dbReference type="Pfam" id="PF07715"/>
    </source>
</evidence>
<dbReference type="InterPro" id="IPR039426">
    <property type="entry name" value="TonB-dep_rcpt-like"/>
</dbReference>
<evidence type="ECO:0000256" key="4">
    <source>
        <dbReference type="ARBA" id="ARBA00022692"/>
    </source>
</evidence>
<dbReference type="GO" id="GO:0044718">
    <property type="term" value="P:siderophore transmembrane transport"/>
    <property type="evidence" value="ECO:0007669"/>
    <property type="project" value="TreeGrafter"/>
</dbReference>
<dbReference type="Proteomes" id="UP000886111">
    <property type="component" value="Unassembled WGS sequence"/>
</dbReference>
<evidence type="ECO:0000256" key="1">
    <source>
        <dbReference type="ARBA" id="ARBA00004571"/>
    </source>
</evidence>
<comment type="subcellular location">
    <subcellularLocation>
        <location evidence="1">Cell outer membrane</location>
        <topology evidence="1">Multi-pass membrane protein</topology>
    </subcellularLocation>
</comment>
<keyword evidence="5" id="KW-0732">Signal</keyword>
<comment type="caution">
    <text evidence="10">The sequence shown here is derived from an EMBL/GenBank/DDBJ whole genome shotgun (WGS) entry which is preliminary data.</text>
</comment>
<dbReference type="PANTHER" id="PTHR30069">
    <property type="entry name" value="TONB-DEPENDENT OUTER MEMBRANE RECEPTOR"/>
    <property type="match status" value="1"/>
</dbReference>
<evidence type="ECO:0000256" key="6">
    <source>
        <dbReference type="ARBA" id="ARBA00023136"/>
    </source>
</evidence>
<keyword evidence="2" id="KW-0813">Transport</keyword>
<accession>A0A7V5H422</accession>
<protein>
    <submittedName>
        <fullName evidence="10">TonB-dependent receptor</fullName>
    </submittedName>
</protein>
<evidence type="ECO:0000256" key="5">
    <source>
        <dbReference type="ARBA" id="ARBA00022729"/>
    </source>
</evidence>
<evidence type="ECO:0000256" key="7">
    <source>
        <dbReference type="ARBA" id="ARBA00023237"/>
    </source>
</evidence>
<dbReference type="SUPFAM" id="SSF56935">
    <property type="entry name" value="Porins"/>
    <property type="match status" value="1"/>
</dbReference>
<dbReference type="SUPFAM" id="SSF49464">
    <property type="entry name" value="Carboxypeptidase regulatory domain-like"/>
    <property type="match status" value="1"/>
</dbReference>
<evidence type="ECO:0000256" key="2">
    <source>
        <dbReference type="ARBA" id="ARBA00022448"/>
    </source>
</evidence>
<dbReference type="InterPro" id="IPR041700">
    <property type="entry name" value="OMP_b-brl_3"/>
</dbReference>
<dbReference type="GO" id="GO:0009279">
    <property type="term" value="C:cell outer membrane"/>
    <property type="evidence" value="ECO:0007669"/>
    <property type="project" value="UniProtKB-SubCell"/>
</dbReference>
<feature type="domain" description="TonB-dependent receptor plug" evidence="8">
    <location>
        <begin position="153"/>
        <end position="239"/>
    </location>
</feature>
<organism evidence="10">
    <name type="scientific">Caldithrix abyssi</name>
    <dbReference type="NCBI Taxonomy" id="187145"/>
    <lineage>
        <taxon>Bacteria</taxon>
        <taxon>Pseudomonadati</taxon>
        <taxon>Calditrichota</taxon>
        <taxon>Calditrichia</taxon>
        <taxon>Calditrichales</taxon>
        <taxon>Calditrichaceae</taxon>
        <taxon>Caldithrix</taxon>
    </lineage>
</organism>
<name>A0A7V5H422_CALAY</name>
<keyword evidence="3" id="KW-1134">Transmembrane beta strand</keyword>
<dbReference type="InterPro" id="IPR036942">
    <property type="entry name" value="Beta-barrel_TonB_sf"/>
</dbReference>
<dbReference type="Pfam" id="PF07715">
    <property type="entry name" value="Plug"/>
    <property type="match status" value="1"/>
</dbReference>
<dbReference type="InterPro" id="IPR012910">
    <property type="entry name" value="Plug_dom"/>
</dbReference>
<dbReference type="InterPro" id="IPR037066">
    <property type="entry name" value="Plug_dom_sf"/>
</dbReference>
<dbReference type="AlphaFoldDB" id="A0A7V5H422"/>
<gene>
    <name evidence="10" type="ORF">ENL21_06830</name>
</gene>
<feature type="domain" description="Outer membrane protein beta-barrel" evidence="9">
    <location>
        <begin position="394"/>
        <end position="797"/>
    </location>
</feature>
<dbReference type="EMBL" id="DRTD01000504">
    <property type="protein sequence ID" value="HHE55479.1"/>
    <property type="molecule type" value="Genomic_DNA"/>
</dbReference>
<dbReference type="Pfam" id="PF13620">
    <property type="entry name" value="CarboxypepD_reg"/>
    <property type="match status" value="1"/>
</dbReference>
<reference evidence="10" key="1">
    <citation type="journal article" date="2020" name="mSystems">
        <title>Genome- and Community-Level Interaction Insights into Carbon Utilization and Element Cycling Functions of Hydrothermarchaeota in Hydrothermal Sediment.</title>
        <authorList>
            <person name="Zhou Z."/>
            <person name="Liu Y."/>
            <person name="Xu W."/>
            <person name="Pan J."/>
            <person name="Luo Z.H."/>
            <person name="Li M."/>
        </authorList>
    </citation>
    <scope>NUCLEOTIDE SEQUENCE [LARGE SCALE GENOMIC DNA]</scope>
    <source>
        <strain evidence="10">HyVt-76</strain>
    </source>
</reference>
<dbReference type="PANTHER" id="PTHR30069:SF29">
    <property type="entry name" value="HEMOGLOBIN AND HEMOGLOBIN-HAPTOGLOBIN-BINDING PROTEIN 1-RELATED"/>
    <property type="match status" value="1"/>
</dbReference>
<keyword evidence="10" id="KW-0675">Receptor</keyword>
<keyword evidence="4" id="KW-0812">Transmembrane</keyword>
<dbReference type="Pfam" id="PF14905">
    <property type="entry name" value="OMP_b-brl_3"/>
    <property type="match status" value="1"/>
</dbReference>
<proteinExistence type="predicted"/>
<feature type="non-terminal residue" evidence="10">
    <location>
        <position position="813"/>
    </location>
</feature>
<evidence type="ECO:0000313" key="10">
    <source>
        <dbReference type="EMBL" id="HHE55479.1"/>
    </source>
</evidence>
<dbReference type="Gene3D" id="2.60.40.1120">
    <property type="entry name" value="Carboxypeptidase-like, regulatory domain"/>
    <property type="match status" value="1"/>
</dbReference>
<dbReference type="Gene3D" id="2.170.130.10">
    <property type="entry name" value="TonB-dependent receptor, plug domain"/>
    <property type="match status" value="1"/>
</dbReference>
<evidence type="ECO:0000256" key="3">
    <source>
        <dbReference type="ARBA" id="ARBA00022452"/>
    </source>
</evidence>
<keyword evidence="6" id="KW-0472">Membrane</keyword>
<keyword evidence="7" id="KW-0998">Cell outer membrane</keyword>
<evidence type="ECO:0000259" key="9">
    <source>
        <dbReference type="Pfam" id="PF14905"/>
    </source>
</evidence>
<dbReference type="InterPro" id="IPR008969">
    <property type="entry name" value="CarboxyPept-like_regulatory"/>
</dbReference>
<sequence length="813" mass="93790">MNNKGAKRMRNYLWSMILIFLVSNFALAQRPGGMNLKNFKGIIQGIVYDDEAKAPIEYANIILYRKRDSSQVTGTITDKDGYFKLENVPAGRYFLDVDFIGYSKKRIDPVIVSPRSPEVMVGEIFLEPVTLQSDAVEVEAERVPITYQIDKKVINVSEQATAQSGSAVDVLQNVPSVDVDIDGNVKLRGSGNFQVLIDNRPTILEASEILQQIPATSIENIEIITNPSAKYDPDGVSGIINIVLKKNKLKGLSGMVNSSAGTFGRYGGDLLLSYRGKGYVLNVASNFNRRNFPGEQKLERHTQTANFTTYNTSNGDTKWNMFPYGLRMSLDINLGHWDVLSFGGRFGNRNMERGFDLDYKEWTSLNQNDVLAYVSKDNWDRSGDHYAVNVDYQHKWPQKNHEFTAQVIYECRNGEEESLNELFELDGQLIKSQKSTEDGPGKGWRIKLDYSHPFSENTKLETGYQSRIRHADKENKVYYYDLNQNAFVFQPRFSHFAEYKRNIHSVYTTLSSKWKKLGYQLGLRGEYTYRTIGLKDSAAAKIDRFDIFPTAHFSFEIAPGRQVMASYTRRIHRARGWFLEPFYTWGDAYNVTRGNPGLKPEYINSYEMGHQIFIKKTLVSLEAFYRITNNKVERVRSVYPYKENVLLHTYENVGKDYALGAEFLVNRDIVKWWNINYMASVFQYKVEGRLLNQDFSKESFNWGLRLNNDFRPAKNTRVQFNLGYRSPTVTSQGRSEGFFTSDLAIKQQLMDRKLSLTLQIRDLFNTMRHEYTSEGNGFYYYRYMDFPSPMVSFTISYIFNNFKQERKRSNGNG</sequence>